<dbReference type="EMBL" id="CABVHW010000014">
    <property type="protein sequence ID" value="VVO18007.1"/>
    <property type="molecule type" value="Genomic_DNA"/>
</dbReference>
<evidence type="ECO:0000256" key="1">
    <source>
        <dbReference type="ARBA" id="ARBA00001933"/>
    </source>
</evidence>
<dbReference type="RefSeq" id="WP_150766019.1">
    <property type="nucleotide sequence ID" value="NZ_CABVHW010000014.1"/>
</dbReference>
<gene>
    <name evidence="4" type="primary">hemL1</name>
    <name evidence="4" type="ORF">PS710_04011</name>
</gene>
<dbReference type="PANTHER" id="PTHR43713:SF3">
    <property type="entry name" value="GLUTAMATE-1-SEMIALDEHYDE 2,1-AMINOMUTASE 1, CHLOROPLASTIC-RELATED"/>
    <property type="match status" value="1"/>
</dbReference>
<dbReference type="Pfam" id="PF00202">
    <property type="entry name" value="Aminotran_3"/>
    <property type="match status" value="1"/>
</dbReference>
<dbReference type="InterPro" id="IPR015422">
    <property type="entry name" value="PyrdxlP-dep_Trfase_small"/>
</dbReference>
<evidence type="ECO:0000313" key="4">
    <source>
        <dbReference type="EMBL" id="VVO18007.1"/>
    </source>
</evidence>
<keyword evidence="4" id="KW-0413">Isomerase</keyword>
<evidence type="ECO:0000313" key="5">
    <source>
        <dbReference type="Proteomes" id="UP000381093"/>
    </source>
</evidence>
<accession>A0A5E7DKI5</accession>
<dbReference type="InterPro" id="IPR015421">
    <property type="entry name" value="PyrdxlP-dep_Trfase_major"/>
</dbReference>
<dbReference type="EC" id="5.4.3.8" evidence="4"/>
<dbReference type="Proteomes" id="UP000381093">
    <property type="component" value="Unassembled WGS sequence"/>
</dbReference>
<dbReference type="InterPro" id="IPR015424">
    <property type="entry name" value="PyrdxlP-dep_Trfase"/>
</dbReference>
<protein>
    <submittedName>
        <fullName evidence="4">Glutamate-1-semialdehyde 2,1-aminomutase 1</fullName>
        <ecNumber evidence="4">5.4.3.8</ecNumber>
    </submittedName>
</protein>
<dbReference type="GO" id="GO:0008483">
    <property type="term" value="F:transaminase activity"/>
    <property type="evidence" value="ECO:0007669"/>
    <property type="project" value="InterPro"/>
</dbReference>
<dbReference type="GO" id="GO:0042286">
    <property type="term" value="F:glutamate-1-semialdehyde 2,1-aminomutase activity"/>
    <property type="evidence" value="ECO:0007669"/>
    <property type="project" value="UniProtKB-EC"/>
</dbReference>
<comment type="similarity">
    <text evidence="3">Belongs to the class-III pyridoxal-phosphate-dependent aminotransferase family.</text>
</comment>
<name>A0A5E7DKI5_PSEFL</name>
<organism evidence="4 5">
    <name type="scientific">Pseudomonas fluorescens</name>
    <dbReference type="NCBI Taxonomy" id="294"/>
    <lineage>
        <taxon>Bacteria</taxon>
        <taxon>Pseudomonadati</taxon>
        <taxon>Pseudomonadota</taxon>
        <taxon>Gammaproteobacteria</taxon>
        <taxon>Pseudomonadales</taxon>
        <taxon>Pseudomonadaceae</taxon>
        <taxon>Pseudomonas</taxon>
    </lineage>
</organism>
<sequence>MKHTTETRVGNVLSGWNHLSVTGPFNIKNASGARVQLDTGEWYDDYIMGWGSCLLGHDSTIIKDSITSSLSQGFLQQYETDKHRLLSEKFCAVVPCAEKLRLVNSGLEATMYATRIARAVTGKRIILKFEGHFHGLNDSLTWNVDSSPRSGQVLAGYELERLSGTVGIPDEYSTLTVPIPWNDLQAVQMAFDRYKEDVAGIILEPVALNIGCIRPDEGFLQELRALTSQHGALLIFDEVLTGFRTNLGGAQKDYGVVPDIAAYGKAFGCGMPIAGIAGKAEYMDIIAPRGPVQVSGTNTGRYLSVSAALAVIEHLAEGTVFRYVAALESQLRKGLRDVFDKHGIPCYLDSYGGRIGVHIGAYERPRTMREIENSYPVEFAKKLFYMLSREYSLYGFLMPLSYCPEPVTLSAAHTPKMIDDACERLDSALKRLKFHEK</sequence>
<dbReference type="SUPFAM" id="SSF53383">
    <property type="entry name" value="PLP-dependent transferases"/>
    <property type="match status" value="1"/>
</dbReference>
<keyword evidence="2 3" id="KW-0663">Pyridoxal phosphate</keyword>
<proteinExistence type="inferred from homology"/>
<evidence type="ECO:0000256" key="2">
    <source>
        <dbReference type="ARBA" id="ARBA00022898"/>
    </source>
</evidence>
<reference evidence="4 5" key="1">
    <citation type="submission" date="2019-09" db="EMBL/GenBank/DDBJ databases">
        <authorList>
            <person name="Chandra G."/>
            <person name="Truman W A."/>
        </authorList>
    </citation>
    <scope>NUCLEOTIDE SEQUENCE [LARGE SCALE GENOMIC DNA]</scope>
    <source>
        <strain evidence="4">PS710</strain>
    </source>
</reference>
<evidence type="ECO:0000256" key="3">
    <source>
        <dbReference type="RuleBase" id="RU003560"/>
    </source>
</evidence>
<dbReference type="AlphaFoldDB" id="A0A5E7DKI5"/>
<dbReference type="Gene3D" id="3.90.1150.10">
    <property type="entry name" value="Aspartate Aminotransferase, domain 1"/>
    <property type="match status" value="1"/>
</dbReference>
<dbReference type="GO" id="GO:0030170">
    <property type="term" value="F:pyridoxal phosphate binding"/>
    <property type="evidence" value="ECO:0007669"/>
    <property type="project" value="InterPro"/>
</dbReference>
<comment type="cofactor">
    <cofactor evidence="1">
        <name>pyridoxal 5'-phosphate</name>
        <dbReference type="ChEBI" id="CHEBI:597326"/>
    </cofactor>
</comment>
<dbReference type="PANTHER" id="PTHR43713">
    <property type="entry name" value="GLUTAMATE-1-SEMIALDEHYDE 2,1-AMINOMUTASE"/>
    <property type="match status" value="1"/>
</dbReference>
<dbReference type="InterPro" id="IPR005814">
    <property type="entry name" value="Aminotrans_3"/>
</dbReference>
<dbReference type="Gene3D" id="3.40.640.10">
    <property type="entry name" value="Type I PLP-dependent aspartate aminotransferase-like (Major domain)"/>
    <property type="match status" value="1"/>
</dbReference>